<organism evidence="1 2">
    <name type="scientific">Caerostris darwini</name>
    <dbReference type="NCBI Taxonomy" id="1538125"/>
    <lineage>
        <taxon>Eukaryota</taxon>
        <taxon>Metazoa</taxon>
        <taxon>Ecdysozoa</taxon>
        <taxon>Arthropoda</taxon>
        <taxon>Chelicerata</taxon>
        <taxon>Arachnida</taxon>
        <taxon>Araneae</taxon>
        <taxon>Araneomorphae</taxon>
        <taxon>Entelegynae</taxon>
        <taxon>Araneoidea</taxon>
        <taxon>Araneidae</taxon>
        <taxon>Caerostris</taxon>
    </lineage>
</organism>
<name>A0AAV4QJY8_9ARAC</name>
<sequence length="125" mass="14590">MYGIPEANQKVTFCQDVEERLSWGISHYSTLFGKECKDKQRQRNSYFGMRNKLLCFWGRVKRNERISSQHHRWACSKSPRSPAICGKDYAKLSLMPSTLRNENSCQPINFEGGKRSKPAMELKIR</sequence>
<dbReference type="AlphaFoldDB" id="A0AAV4QJY8"/>
<dbReference type="EMBL" id="BPLQ01004695">
    <property type="protein sequence ID" value="GIY10003.1"/>
    <property type="molecule type" value="Genomic_DNA"/>
</dbReference>
<comment type="caution">
    <text evidence="1">The sequence shown here is derived from an EMBL/GenBank/DDBJ whole genome shotgun (WGS) entry which is preliminary data.</text>
</comment>
<dbReference type="Proteomes" id="UP001054837">
    <property type="component" value="Unassembled WGS sequence"/>
</dbReference>
<proteinExistence type="predicted"/>
<keyword evidence="2" id="KW-1185">Reference proteome</keyword>
<protein>
    <submittedName>
        <fullName evidence="1">Uncharacterized protein</fullName>
    </submittedName>
</protein>
<evidence type="ECO:0000313" key="1">
    <source>
        <dbReference type="EMBL" id="GIY10003.1"/>
    </source>
</evidence>
<accession>A0AAV4QJY8</accession>
<gene>
    <name evidence="1" type="ORF">CDAR_448721</name>
</gene>
<reference evidence="1 2" key="1">
    <citation type="submission" date="2021-06" db="EMBL/GenBank/DDBJ databases">
        <title>Caerostris darwini draft genome.</title>
        <authorList>
            <person name="Kono N."/>
            <person name="Arakawa K."/>
        </authorList>
    </citation>
    <scope>NUCLEOTIDE SEQUENCE [LARGE SCALE GENOMIC DNA]</scope>
</reference>
<evidence type="ECO:0000313" key="2">
    <source>
        <dbReference type="Proteomes" id="UP001054837"/>
    </source>
</evidence>